<gene>
    <name evidence="2" type="ORF">PXEA_LOCUS21718</name>
</gene>
<evidence type="ECO:0000313" key="2">
    <source>
        <dbReference type="EMBL" id="VEL28278.1"/>
    </source>
</evidence>
<feature type="compositionally biased region" description="Polar residues" evidence="1">
    <location>
        <begin position="356"/>
        <end position="367"/>
    </location>
</feature>
<feature type="compositionally biased region" description="Basic and acidic residues" evidence="1">
    <location>
        <begin position="296"/>
        <end position="309"/>
    </location>
</feature>
<dbReference type="Proteomes" id="UP000784294">
    <property type="component" value="Unassembled WGS sequence"/>
</dbReference>
<evidence type="ECO:0000256" key="1">
    <source>
        <dbReference type="SAM" id="MobiDB-lite"/>
    </source>
</evidence>
<name>A0A448X537_9PLAT</name>
<reference evidence="2" key="1">
    <citation type="submission" date="2018-11" db="EMBL/GenBank/DDBJ databases">
        <authorList>
            <consortium name="Pathogen Informatics"/>
        </authorList>
    </citation>
    <scope>NUCLEOTIDE SEQUENCE</scope>
</reference>
<comment type="caution">
    <text evidence="2">The sequence shown here is derived from an EMBL/GenBank/DDBJ whole genome shotgun (WGS) entry which is preliminary data.</text>
</comment>
<evidence type="ECO:0000313" key="3">
    <source>
        <dbReference type="Proteomes" id="UP000784294"/>
    </source>
</evidence>
<feature type="region of interest" description="Disordered" evidence="1">
    <location>
        <begin position="214"/>
        <end position="238"/>
    </location>
</feature>
<feature type="region of interest" description="Disordered" evidence="1">
    <location>
        <begin position="92"/>
        <end position="122"/>
    </location>
</feature>
<keyword evidence="3" id="KW-1185">Reference proteome</keyword>
<sequence length="387" mass="41755">MTDVRLSVWELCSSGSLGPSTCSGIFMQTSPLIWEASSGEMVPGLQNEVGHVCGSKDKRASRSRQPDGRVVVDGLPRVLVTHQKSLHLGLVRFSRPPPLPSSPTGTWPPEARRQNTNTPSDQAWQTDGLLSAWELCSSTSSRLSMQTSQPLWEASAGEMVPGLQDDGGHVGGFKDKRDPLSRQPDGRVVADCLLRVLVTQQKSVHLGLLKCSPPPPLPSSPTGTWPPEARRQNTNTPSGQVRLTDVRLLAWELCSSGSLGLSTCSGIFMQTSPLLWEASAGEMVPVLQDNGGHVAGSKDKRDKPNRQPDGRVVADGLPRVLVTHQKSLHLGLVRFSRPPPLPSSPTGTWPPEARRQNTNTPSGQAQQTNDILSAWELCSSTSSRLSM</sequence>
<accession>A0A448X537</accession>
<dbReference type="EMBL" id="CAAALY010093803">
    <property type="protein sequence ID" value="VEL28278.1"/>
    <property type="molecule type" value="Genomic_DNA"/>
</dbReference>
<feature type="region of interest" description="Disordered" evidence="1">
    <location>
        <begin position="287"/>
        <end position="312"/>
    </location>
</feature>
<protein>
    <submittedName>
        <fullName evidence="2">Uncharacterized protein</fullName>
    </submittedName>
</protein>
<proteinExistence type="predicted"/>
<organism evidence="2 3">
    <name type="scientific">Protopolystoma xenopodis</name>
    <dbReference type="NCBI Taxonomy" id="117903"/>
    <lineage>
        <taxon>Eukaryota</taxon>
        <taxon>Metazoa</taxon>
        <taxon>Spiralia</taxon>
        <taxon>Lophotrochozoa</taxon>
        <taxon>Platyhelminthes</taxon>
        <taxon>Monogenea</taxon>
        <taxon>Polyopisthocotylea</taxon>
        <taxon>Polystomatidea</taxon>
        <taxon>Polystomatidae</taxon>
        <taxon>Protopolystoma</taxon>
    </lineage>
</organism>
<dbReference type="AlphaFoldDB" id="A0A448X537"/>
<feature type="region of interest" description="Disordered" evidence="1">
    <location>
        <begin position="333"/>
        <end position="367"/>
    </location>
</feature>